<comment type="caution">
    <text evidence="1">The sequence shown here is derived from an EMBL/GenBank/DDBJ whole genome shotgun (WGS) entry which is preliminary data.</text>
</comment>
<sequence>MLGGLSVWSVGHEKASVPEQRDIADAVPELQQAAGVLITAADGDGRALVLGGLELIGNCRITPLRSGVVAARDLTVYVPEGAARTALEAIADGLPPGYRAELASDKGGTRLGFHADAGNFIGIDGKAEATAKVLTLRLSSGCRPDSDRIPGETDPDAGAPPAAFQAVLAALGGGTAAPEVQAVNRPDGGVAASWSVELDEPADLAGRLRTVSAGAALLRSDASAWAYRAGDTSVVVVPDGKNVRVTATQ</sequence>
<evidence type="ECO:0000313" key="2">
    <source>
        <dbReference type="Proteomes" id="UP000677082"/>
    </source>
</evidence>
<proteinExistence type="predicted"/>
<dbReference type="AlphaFoldDB" id="A0A919TE08"/>
<name>A0A919TE08_9ACTN</name>
<evidence type="ECO:0000313" key="1">
    <source>
        <dbReference type="EMBL" id="GIM93577.1"/>
    </source>
</evidence>
<organism evidence="1 2">
    <name type="scientific">Paractinoplanes toevensis</name>
    <dbReference type="NCBI Taxonomy" id="571911"/>
    <lineage>
        <taxon>Bacteria</taxon>
        <taxon>Bacillati</taxon>
        <taxon>Actinomycetota</taxon>
        <taxon>Actinomycetes</taxon>
        <taxon>Micromonosporales</taxon>
        <taxon>Micromonosporaceae</taxon>
        <taxon>Paractinoplanes</taxon>
    </lineage>
</organism>
<reference evidence="1 2" key="1">
    <citation type="submission" date="2021-03" db="EMBL/GenBank/DDBJ databases">
        <title>Whole genome shotgun sequence of Actinoplanes toevensis NBRC 105298.</title>
        <authorList>
            <person name="Komaki H."/>
            <person name="Tamura T."/>
        </authorList>
    </citation>
    <scope>NUCLEOTIDE SEQUENCE [LARGE SCALE GENOMIC DNA]</scope>
    <source>
        <strain evidence="1 2">NBRC 105298</strain>
    </source>
</reference>
<accession>A0A919TE08</accession>
<dbReference type="EMBL" id="BOQN01000067">
    <property type="protein sequence ID" value="GIM93577.1"/>
    <property type="molecule type" value="Genomic_DNA"/>
</dbReference>
<keyword evidence="2" id="KW-1185">Reference proteome</keyword>
<gene>
    <name evidence="1" type="ORF">Ato02nite_053700</name>
</gene>
<dbReference type="Proteomes" id="UP000677082">
    <property type="component" value="Unassembled WGS sequence"/>
</dbReference>
<protein>
    <submittedName>
        <fullName evidence="1">Uncharacterized protein</fullName>
    </submittedName>
</protein>